<accession>A0A830HYJ2</accession>
<feature type="region of interest" description="Disordered" evidence="2">
    <location>
        <begin position="1"/>
        <end position="28"/>
    </location>
</feature>
<dbReference type="SUPFAM" id="SSF54236">
    <property type="entry name" value="Ubiquitin-like"/>
    <property type="match status" value="1"/>
</dbReference>
<dbReference type="GO" id="GO:0003729">
    <property type="term" value="F:mRNA binding"/>
    <property type="evidence" value="ECO:0007669"/>
    <property type="project" value="UniProtKB-ARBA"/>
</dbReference>
<dbReference type="InterPro" id="IPR050158">
    <property type="entry name" value="Ubiquitin_ubiquitin-like"/>
</dbReference>
<gene>
    <name evidence="4" type="ORF">PPROV_001089200</name>
</gene>
<feature type="domain" description="Ubiquitin-like" evidence="3">
    <location>
        <begin position="252"/>
        <end position="302"/>
    </location>
</feature>
<dbReference type="InterPro" id="IPR000626">
    <property type="entry name" value="Ubiquitin-like_dom"/>
</dbReference>
<dbReference type="InterPro" id="IPR019956">
    <property type="entry name" value="Ubiquitin_dom"/>
</dbReference>
<dbReference type="SMART" id="SM00213">
    <property type="entry name" value="UBQ"/>
    <property type="match status" value="1"/>
</dbReference>
<reference evidence="4" key="1">
    <citation type="submission" date="2020-10" db="EMBL/GenBank/DDBJ databases">
        <title>Unveiling of a novel bifunctional photoreceptor, Dualchrome1, isolated from a cosmopolitan green alga.</title>
        <authorList>
            <person name="Suzuki S."/>
            <person name="Kawachi M."/>
        </authorList>
    </citation>
    <scope>NUCLEOTIDE SEQUENCE</scope>
    <source>
        <strain evidence="4">NIES 2893</strain>
    </source>
</reference>
<dbReference type="InterPro" id="IPR029071">
    <property type="entry name" value="Ubiquitin-like_domsf"/>
</dbReference>
<comment type="caution">
    <text evidence="4">The sequence shown here is derived from an EMBL/GenBank/DDBJ whole genome shotgun (WGS) entry which is preliminary data.</text>
</comment>
<evidence type="ECO:0000259" key="3">
    <source>
        <dbReference type="PROSITE" id="PS50053"/>
    </source>
</evidence>
<proteinExistence type="predicted"/>
<keyword evidence="5" id="KW-1185">Reference proteome</keyword>
<evidence type="ECO:0000256" key="2">
    <source>
        <dbReference type="SAM" id="MobiDB-lite"/>
    </source>
</evidence>
<dbReference type="EMBL" id="BNJQ01000039">
    <property type="protein sequence ID" value="GHP12164.1"/>
    <property type="molecule type" value="Genomic_DNA"/>
</dbReference>
<dbReference type="OrthoDB" id="428577at2759"/>
<name>A0A830HYJ2_9CHLO</name>
<dbReference type="PRINTS" id="PR00348">
    <property type="entry name" value="UBIQUITIN"/>
</dbReference>
<dbReference type="PROSITE" id="PS50053">
    <property type="entry name" value="UBIQUITIN_2"/>
    <property type="match status" value="1"/>
</dbReference>
<dbReference type="Proteomes" id="UP000660262">
    <property type="component" value="Unassembled WGS sequence"/>
</dbReference>
<evidence type="ECO:0000313" key="5">
    <source>
        <dbReference type="Proteomes" id="UP000660262"/>
    </source>
</evidence>
<dbReference type="InterPro" id="IPR019954">
    <property type="entry name" value="Ubiquitin_CS"/>
</dbReference>
<dbReference type="PANTHER" id="PTHR10666">
    <property type="entry name" value="UBIQUITIN"/>
    <property type="match status" value="1"/>
</dbReference>
<dbReference type="Gene3D" id="3.10.20.90">
    <property type="entry name" value="Phosphatidylinositol 3-kinase Catalytic Subunit, Chain A, domain 1"/>
    <property type="match status" value="1"/>
</dbReference>
<protein>
    <recommendedName>
        <fullName evidence="3">Ubiquitin-like domain-containing protein</fullName>
    </recommendedName>
</protein>
<evidence type="ECO:0000256" key="1">
    <source>
        <dbReference type="ARBA" id="ARBA00022499"/>
    </source>
</evidence>
<feature type="compositionally biased region" description="Gly residues" evidence="2">
    <location>
        <begin position="1"/>
        <end position="22"/>
    </location>
</feature>
<sequence>MVRGGGSRSSKSGGSGGGGDGQMDGTAHALHVSGDAPLMAAMQIIIKTLTHKQYPIDVTPDLHVGPQAHPRYNAMMLPTPEDGDDEKHVSTADILGQNDASASASALAKAGANELAKFWASEDGADLRDYLKSSHGMLVELSRFFLLKALHNDGVLKGKKRTNDTQLSPSYRIDQLWHAVLLTPRLYGALCGCLIGQGSTFDHDPRTEHQGNQPQRYERTFDAYEDIYGAPPPGDVWPLPASDKYYNSSVCLKAKIQDKEGIPINLQRLLFAGKQLEDGRTLADYNVHDGATIHLFLRLGGC</sequence>
<organism evidence="4 5">
    <name type="scientific">Pycnococcus provasolii</name>
    <dbReference type="NCBI Taxonomy" id="41880"/>
    <lineage>
        <taxon>Eukaryota</taxon>
        <taxon>Viridiplantae</taxon>
        <taxon>Chlorophyta</taxon>
        <taxon>Pseudoscourfieldiophyceae</taxon>
        <taxon>Pseudoscourfieldiales</taxon>
        <taxon>Pycnococcaceae</taxon>
        <taxon>Pycnococcus</taxon>
    </lineage>
</organism>
<keyword evidence="1" id="KW-1017">Isopeptide bond</keyword>
<dbReference type="AlphaFoldDB" id="A0A830HYJ2"/>
<dbReference type="Pfam" id="PF00240">
    <property type="entry name" value="ubiquitin"/>
    <property type="match status" value="1"/>
</dbReference>
<dbReference type="PROSITE" id="PS00299">
    <property type="entry name" value="UBIQUITIN_1"/>
    <property type="match status" value="1"/>
</dbReference>
<evidence type="ECO:0000313" key="4">
    <source>
        <dbReference type="EMBL" id="GHP12164.1"/>
    </source>
</evidence>